<accession>A0A914BYR1</accession>
<dbReference type="InterPro" id="IPR000536">
    <property type="entry name" value="Nucl_hrmn_rcpt_lig-bd"/>
</dbReference>
<dbReference type="AlphaFoldDB" id="A0A914BYR1"/>
<dbReference type="Pfam" id="PF00104">
    <property type="entry name" value="Hormone_recep"/>
    <property type="match status" value="1"/>
</dbReference>
<dbReference type="Proteomes" id="UP000887540">
    <property type="component" value="Unplaced"/>
</dbReference>
<dbReference type="SUPFAM" id="SSF48508">
    <property type="entry name" value="Nuclear receptor ligand-binding domain"/>
    <property type="match status" value="1"/>
</dbReference>
<evidence type="ECO:0000256" key="1">
    <source>
        <dbReference type="ARBA" id="ARBA00023015"/>
    </source>
</evidence>
<reference evidence="6" key="1">
    <citation type="submission" date="2022-11" db="UniProtKB">
        <authorList>
            <consortium name="WormBaseParasite"/>
        </authorList>
    </citation>
    <scope>IDENTIFICATION</scope>
</reference>
<organism evidence="5 6">
    <name type="scientific">Acrobeloides nanus</name>
    <dbReference type="NCBI Taxonomy" id="290746"/>
    <lineage>
        <taxon>Eukaryota</taxon>
        <taxon>Metazoa</taxon>
        <taxon>Ecdysozoa</taxon>
        <taxon>Nematoda</taxon>
        <taxon>Chromadorea</taxon>
        <taxon>Rhabditida</taxon>
        <taxon>Tylenchina</taxon>
        <taxon>Cephalobomorpha</taxon>
        <taxon>Cephaloboidea</taxon>
        <taxon>Cephalobidae</taxon>
        <taxon>Acrobeloides</taxon>
    </lineage>
</organism>
<dbReference type="WBParaSite" id="ACRNAN_Path_1304.g5115.t1">
    <property type="protein sequence ID" value="ACRNAN_Path_1304.g5115.t1"/>
    <property type="gene ID" value="ACRNAN_Path_1304.g5115"/>
</dbReference>
<evidence type="ECO:0000259" key="4">
    <source>
        <dbReference type="Pfam" id="PF00104"/>
    </source>
</evidence>
<sequence>MMQILHSYRFDEAELAVLMQLMLINLLMDANNGIEKFDENVNLYRNQIFEDLQKHYHASYEDVGVRMGNLILMLSEIKKFLYLAEEQRQLLSLND</sequence>
<keyword evidence="5" id="KW-1185">Reference proteome</keyword>
<evidence type="ECO:0000313" key="5">
    <source>
        <dbReference type="Proteomes" id="UP000887540"/>
    </source>
</evidence>
<proteinExistence type="predicted"/>
<keyword evidence="1" id="KW-0805">Transcription regulation</keyword>
<evidence type="ECO:0000256" key="2">
    <source>
        <dbReference type="ARBA" id="ARBA00023163"/>
    </source>
</evidence>
<feature type="domain" description="NR LBD" evidence="4">
    <location>
        <begin position="3"/>
        <end position="93"/>
    </location>
</feature>
<name>A0A914BYR1_9BILA</name>
<keyword evidence="2" id="KW-0804">Transcription</keyword>
<dbReference type="InterPro" id="IPR035500">
    <property type="entry name" value="NHR-like_dom_sf"/>
</dbReference>
<protein>
    <submittedName>
        <fullName evidence="6">NR LBD domain-containing protein</fullName>
    </submittedName>
</protein>
<evidence type="ECO:0000313" key="6">
    <source>
        <dbReference type="WBParaSite" id="ACRNAN_Path_1304.g5115.t1"/>
    </source>
</evidence>
<dbReference type="Gene3D" id="1.10.565.10">
    <property type="entry name" value="Retinoid X Receptor"/>
    <property type="match status" value="1"/>
</dbReference>
<evidence type="ECO:0000256" key="3">
    <source>
        <dbReference type="ARBA" id="ARBA00023170"/>
    </source>
</evidence>
<keyword evidence="3" id="KW-0675">Receptor</keyword>